<evidence type="ECO:0000313" key="7">
    <source>
        <dbReference type="Proteomes" id="UP000327013"/>
    </source>
</evidence>
<dbReference type="Pfam" id="PF02668">
    <property type="entry name" value="TauD"/>
    <property type="match status" value="1"/>
</dbReference>
<evidence type="ECO:0000313" key="6">
    <source>
        <dbReference type="EMBL" id="KAB8339237.1"/>
    </source>
</evidence>
<comment type="caution">
    <text evidence="6">The sequence shown here is derived from an EMBL/GenBank/DDBJ whole genome shotgun (WGS) entry which is preliminary data.</text>
</comment>
<dbReference type="PANTHER" id="PTHR10696:SF51">
    <property type="entry name" value="TRIMETHYLLYSINE DIOXYGENASE, MITOCHONDRIAL"/>
    <property type="match status" value="1"/>
</dbReference>
<accession>A0A5N6KRU3</accession>
<dbReference type="OrthoDB" id="408743at2759"/>
<dbReference type="Gene3D" id="3.60.130.10">
    <property type="entry name" value="Clavaminate synthase-like"/>
    <property type="match status" value="1"/>
</dbReference>
<feature type="domain" description="TauD/TfdA-like" evidence="5">
    <location>
        <begin position="8"/>
        <end position="189"/>
    </location>
</feature>
<keyword evidence="4" id="KW-0560">Oxidoreductase</keyword>
<proteinExistence type="predicted"/>
<dbReference type="GO" id="GO:0045329">
    <property type="term" value="P:carnitine biosynthetic process"/>
    <property type="evidence" value="ECO:0007669"/>
    <property type="project" value="UniProtKB-KW"/>
</dbReference>
<dbReference type="AlphaFoldDB" id="A0A5N6KRU3"/>
<dbReference type="InterPro" id="IPR042098">
    <property type="entry name" value="TauD-like_sf"/>
</dbReference>
<organism evidence="6 7">
    <name type="scientific">Carpinus fangiana</name>
    <dbReference type="NCBI Taxonomy" id="176857"/>
    <lineage>
        <taxon>Eukaryota</taxon>
        <taxon>Viridiplantae</taxon>
        <taxon>Streptophyta</taxon>
        <taxon>Embryophyta</taxon>
        <taxon>Tracheophyta</taxon>
        <taxon>Spermatophyta</taxon>
        <taxon>Magnoliopsida</taxon>
        <taxon>eudicotyledons</taxon>
        <taxon>Gunneridae</taxon>
        <taxon>Pentapetalae</taxon>
        <taxon>rosids</taxon>
        <taxon>fabids</taxon>
        <taxon>Fagales</taxon>
        <taxon>Betulaceae</taxon>
        <taxon>Carpinus</taxon>
    </lineage>
</organism>
<dbReference type="SUPFAM" id="SSF51197">
    <property type="entry name" value="Clavaminate synthase-like"/>
    <property type="match status" value="1"/>
</dbReference>
<dbReference type="EMBL" id="VIBQ01000010">
    <property type="protein sequence ID" value="KAB8339237.1"/>
    <property type="molecule type" value="Genomic_DNA"/>
</dbReference>
<name>A0A5N6KRU3_9ROSI</name>
<dbReference type="InterPro" id="IPR050411">
    <property type="entry name" value="AlphaKG_dependent_hydroxylases"/>
</dbReference>
<dbReference type="GO" id="GO:0005739">
    <property type="term" value="C:mitochondrion"/>
    <property type="evidence" value="ECO:0007669"/>
    <property type="project" value="TreeGrafter"/>
</dbReference>
<gene>
    <name evidence="6" type="ORF">FH972_022171</name>
</gene>
<evidence type="ECO:0000256" key="2">
    <source>
        <dbReference type="ARBA" id="ARBA00005022"/>
    </source>
</evidence>
<keyword evidence="3" id="KW-0124">Carnitine biosynthesis</keyword>
<evidence type="ECO:0000256" key="1">
    <source>
        <dbReference type="ARBA" id="ARBA00001961"/>
    </source>
</evidence>
<reference evidence="6 7" key="1">
    <citation type="submission" date="2019-06" db="EMBL/GenBank/DDBJ databases">
        <title>A chromosomal-level reference genome of Carpinus fangiana (Coryloideae, Betulaceae).</title>
        <authorList>
            <person name="Yang X."/>
            <person name="Wang Z."/>
            <person name="Zhang L."/>
            <person name="Hao G."/>
            <person name="Liu J."/>
            <person name="Yang Y."/>
        </authorList>
    </citation>
    <scope>NUCLEOTIDE SEQUENCE [LARGE SCALE GENOMIC DNA]</scope>
    <source>
        <strain evidence="6">Cfa_2016G</strain>
        <tissue evidence="6">Leaf</tissue>
    </source>
</reference>
<protein>
    <recommendedName>
        <fullName evidence="5">TauD/TfdA-like domain-containing protein</fullName>
    </recommendedName>
</protein>
<sequence length="211" mass="23799">MTADLSSKDTAYTEVFLPPHNDTTYFTLPIGLQMFHLLSHERGTGGESQLVNGIAAAHVLKQKDADAFDVLCKTKLMAHASGNEGVMLEPVSAFSVFNVDPITDRLVSVRWNPADRTFVLPGDHSTHAEDVEKWYDAAEKYQNILNDRTNRSTFYEFKLQPGRPVMFDNWKLMHGRSSFTGSRKMCGGYIDHDYFMSTCRALGFKHQNGQL</sequence>
<keyword evidence="7" id="KW-1185">Reference proteome</keyword>
<dbReference type="InterPro" id="IPR003819">
    <property type="entry name" value="TauD/TfdA-like"/>
</dbReference>
<dbReference type="Proteomes" id="UP000327013">
    <property type="component" value="Unassembled WGS sequence"/>
</dbReference>
<evidence type="ECO:0000256" key="4">
    <source>
        <dbReference type="ARBA" id="ARBA00023002"/>
    </source>
</evidence>
<comment type="pathway">
    <text evidence="2">Amine and polyamine biosynthesis; carnitine biosynthesis.</text>
</comment>
<evidence type="ECO:0000256" key="3">
    <source>
        <dbReference type="ARBA" id="ARBA00022873"/>
    </source>
</evidence>
<dbReference type="PANTHER" id="PTHR10696">
    <property type="entry name" value="GAMMA-BUTYROBETAINE HYDROXYLASE-RELATED"/>
    <property type="match status" value="1"/>
</dbReference>
<evidence type="ECO:0000259" key="5">
    <source>
        <dbReference type="Pfam" id="PF02668"/>
    </source>
</evidence>
<comment type="cofactor">
    <cofactor evidence="1">
        <name>L-ascorbate</name>
        <dbReference type="ChEBI" id="CHEBI:38290"/>
    </cofactor>
</comment>
<dbReference type="GO" id="GO:0016491">
    <property type="term" value="F:oxidoreductase activity"/>
    <property type="evidence" value="ECO:0007669"/>
    <property type="project" value="UniProtKB-KW"/>
</dbReference>